<keyword evidence="3" id="KW-1185">Reference proteome</keyword>
<keyword evidence="1" id="KW-1133">Transmembrane helix</keyword>
<proteinExistence type="predicted"/>
<sequence>MPRQRRRGLTVDASSRFAPRLPHRLPMISRIRHAWAALTAFCLTMLFVLGPATALFAQEAGGEAEAGPSWVLNYILVSLFVVLGVFAVCLASNRQNEELRRKELREMQEKSKAG</sequence>
<feature type="transmembrane region" description="Helical" evidence="1">
    <location>
        <begin position="73"/>
        <end position="92"/>
    </location>
</feature>
<reference evidence="2" key="1">
    <citation type="submission" date="2021-11" db="EMBL/GenBank/DDBJ databases">
        <title>Genome sequence.</title>
        <authorList>
            <person name="Sun Q."/>
        </authorList>
    </citation>
    <scope>NUCLEOTIDE SEQUENCE</scope>
    <source>
        <strain evidence="2">JC732</strain>
    </source>
</reference>
<comment type="caution">
    <text evidence="2">The sequence shown here is derived from an EMBL/GenBank/DDBJ whole genome shotgun (WGS) entry which is preliminary data.</text>
</comment>
<evidence type="ECO:0000313" key="2">
    <source>
        <dbReference type="EMBL" id="MCC9629767.1"/>
    </source>
</evidence>
<name>A0A9X1MPQ6_9BACT</name>
<keyword evidence="1" id="KW-0812">Transmembrane</keyword>
<dbReference type="EMBL" id="JAJKFT010000010">
    <property type="protein sequence ID" value="MCC9629767.1"/>
    <property type="molecule type" value="Genomic_DNA"/>
</dbReference>
<accession>A0A9X1MPQ6</accession>
<keyword evidence="1" id="KW-0472">Membrane</keyword>
<dbReference type="Proteomes" id="UP001139103">
    <property type="component" value="Unassembled WGS sequence"/>
</dbReference>
<dbReference type="RefSeq" id="WP_230220332.1">
    <property type="nucleotide sequence ID" value="NZ_JAJKFT010000010.1"/>
</dbReference>
<evidence type="ECO:0000313" key="3">
    <source>
        <dbReference type="Proteomes" id="UP001139103"/>
    </source>
</evidence>
<protein>
    <submittedName>
        <fullName evidence="2">Uncharacterized protein</fullName>
    </submittedName>
</protein>
<gene>
    <name evidence="2" type="ORF">LOC68_15360</name>
</gene>
<dbReference type="AlphaFoldDB" id="A0A9X1MPQ6"/>
<organism evidence="2 3">
    <name type="scientific">Blastopirellula sediminis</name>
    <dbReference type="NCBI Taxonomy" id="2894196"/>
    <lineage>
        <taxon>Bacteria</taxon>
        <taxon>Pseudomonadati</taxon>
        <taxon>Planctomycetota</taxon>
        <taxon>Planctomycetia</taxon>
        <taxon>Pirellulales</taxon>
        <taxon>Pirellulaceae</taxon>
        <taxon>Blastopirellula</taxon>
    </lineage>
</organism>
<evidence type="ECO:0000256" key="1">
    <source>
        <dbReference type="SAM" id="Phobius"/>
    </source>
</evidence>